<dbReference type="Gene3D" id="1.20.120.530">
    <property type="entry name" value="GntR ligand-binding domain-like"/>
    <property type="match status" value="1"/>
</dbReference>
<sequence>MEQRSIGQFFDTATPRPVELDRSVGVQIFEALKLAILRMEIAPGALISETEVGRLFAASRTPVREALAQLRAAGLVVTQVGRGNFATKLSQQRIKEAQFIREALELGNVAALCQNGLDPTHRAALQHNLETQKNCMTAGDKLGFQAVDDQFHMILAQATGHPRMAHILEREKMALDRLRVLSLDVADQMGQLHAEHLAIFQAIDAGEDASARRRMETHLRSVLTTLADVADRHEEYFA</sequence>
<dbReference type="SMART" id="SM00895">
    <property type="entry name" value="FCD"/>
    <property type="match status" value="1"/>
</dbReference>
<dbReference type="InterPro" id="IPR036388">
    <property type="entry name" value="WH-like_DNA-bd_sf"/>
</dbReference>
<dbReference type="PANTHER" id="PTHR43537">
    <property type="entry name" value="TRANSCRIPTIONAL REGULATOR, GNTR FAMILY"/>
    <property type="match status" value="1"/>
</dbReference>
<gene>
    <name evidence="5" type="ORF">AABB31_21565</name>
</gene>
<evidence type="ECO:0000256" key="2">
    <source>
        <dbReference type="ARBA" id="ARBA00023125"/>
    </source>
</evidence>
<evidence type="ECO:0000313" key="5">
    <source>
        <dbReference type="EMBL" id="WZU67478.1"/>
    </source>
</evidence>
<dbReference type="PANTHER" id="PTHR43537:SF5">
    <property type="entry name" value="UXU OPERON TRANSCRIPTIONAL REGULATOR"/>
    <property type="match status" value="1"/>
</dbReference>
<dbReference type="SUPFAM" id="SSF46785">
    <property type="entry name" value="Winged helix' DNA-binding domain"/>
    <property type="match status" value="1"/>
</dbReference>
<dbReference type="PRINTS" id="PR00035">
    <property type="entry name" value="HTHGNTR"/>
</dbReference>
<protein>
    <submittedName>
        <fullName evidence="5">GntR family transcriptional regulator</fullName>
    </submittedName>
</protein>
<proteinExistence type="predicted"/>
<reference evidence="5" key="1">
    <citation type="submission" date="2024-08" db="EMBL/GenBank/DDBJ databases">
        <title>Phylogenomic analyses of a clade within the roseobacter group suggest taxonomic reassignments of species of the genera Aestuariivita, Citreicella, Loktanella, Nautella, Pelagibaca, Ruegeria, Thalassobius, Thiobacimonas and Tropicibacter, and the proposal o.</title>
        <authorList>
            <person name="Jeon C.O."/>
        </authorList>
    </citation>
    <scope>NUCLEOTIDE SEQUENCE</scope>
    <source>
        <strain evidence="5">SS1-5</strain>
    </source>
</reference>
<dbReference type="EMBL" id="CP151767">
    <property type="protein sequence ID" value="WZU67478.1"/>
    <property type="molecule type" value="Genomic_DNA"/>
</dbReference>
<dbReference type="InterPro" id="IPR011711">
    <property type="entry name" value="GntR_C"/>
</dbReference>
<dbReference type="Gene3D" id="1.10.10.10">
    <property type="entry name" value="Winged helix-like DNA-binding domain superfamily/Winged helix DNA-binding domain"/>
    <property type="match status" value="1"/>
</dbReference>
<keyword evidence="3" id="KW-0804">Transcription</keyword>
<dbReference type="AlphaFoldDB" id="A0AAN0MD38"/>
<dbReference type="GO" id="GO:0003677">
    <property type="term" value="F:DNA binding"/>
    <property type="evidence" value="ECO:0007669"/>
    <property type="project" value="UniProtKB-KW"/>
</dbReference>
<evidence type="ECO:0000313" key="6">
    <source>
        <dbReference type="Proteomes" id="UP001470809"/>
    </source>
</evidence>
<feature type="domain" description="HTH gntR-type" evidence="4">
    <location>
        <begin position="22"/>
        <end position="89"/>
    </location>
</feature>
<dbReference type="SMART" id="SM00345">
    <property type="entry name" value="HTH_GNTR"/>
    <property type="match status" value="1"/>
</dbReference>
<evidence type="ECO:0000256" key="1">
    <source>
        <dbReference type="ARBA" id="ARBA00023015"/>
    </source>
</evidence>
<dbReference type="SUPFAM" id="SSF48008">
    <property type="entry name" value="GntR ligand-binding domain-like"/>
    <property type="match status" value="1"/>
</dbReference>
<name>A0AAN0MD38_9RHOB</name>
<dbReference type="InterPro" id="IPR008920">
    <property type="entry name" value="TF_FadR/GntR_C"/>
</dbReference>
<dbReference type="KEGG" id="yrh:AABB31_21565"/>
<dbReference type="RefSeq" id="WP_342076789.1">
    <property type="nucleotide sequence ID" value="NZ_CP151767.2"/>
</dbReference>
<dbReference type="GO" id="GO:0003700">
    <property type="term" value="F:DNA-binding transcription factor activity"/>
    <property type="evidence" value="ECO:0007669"/>
    <property type="project" value="InterPro"/>
</dbReference>
<evidence type="ECO:0000256" key="3">
    <source>
        <dbReference type="ARBA" id="ARBA00023163"/>
    </source>
</evidence>
<organism evidence="5 6">
    <name type="scientific">Yoonia rhodophyticola</name>
    <dbReference type="NCBI Taxonomy" id="3137370"/>
    <lineage>
        <taxon>Bacteria</taxon>
        <taxon>Pseudomonadati</taxon>
        <taxon>Pseudomonadota</taxon>
        <taxon>Alphaproteobacteria</taxon>
        <taxon>Rhodobacterales</taxon>
        <taxon>Paracoccaceae</taxon>
        <taxon>Yoonia</taxon>
    </lineage>
</organism>
<dbReference type="CDD" id="cd07377">
    <property type="entry name" value="WHTH_GntR"/>
    <property type="match status" value="1"/>
</dbReference>
<evidence type="ECO:0000259" key="4">
    <source>
        <dbReference type="PROSITE" id="PS50949"/>
    </source>
</evidence>
<dbReference type="Pfam" id="PF00392">
    <property type="entry name" value="GntR"/>
    <property type="match status" value="1"/>
</dbReference>
<dbReference type="PROSITE" id="PS50949">
    <property type="entry name" value="HTH_GNTR"/>
    <property type="match status" value="1"/>
</dbReference>
<keyword evidence="2" id="KW-0238">DNA-binding</keyword>
<accession>A0AAN0MD38</accession>
<keyword evidence="6" id="KW-1185">Reference proteome</keyword>
<keyword evidence="1" id="KW-0805">Transcription regulation</keyword>
<dbReference type="Pfam" id="PF07729">
    <property type="entry name" value="FCD"/>
    <property type="match status" value="1"/>
</dbReference>
<dbReference type="Proteomes" id="UP001470809">
    <property type="component" value="Chromosome"/>
</dbReference>
<dbReference type="InterPro" id="IPR036390">
    <property type="entry name" value="WH_DNA-bd_sf"/>
</dbReference>
<dbReference type="InterPro" id="IPR000524">
    <property type="entry name" value="Tscrpt_reg_HTH_GntR"/>
</dbReference>